<sequence length="279" mass="32785">YHYEFTVIPIENEKLTGLVQLNMYTYVIQVENGILMLFQLKMLWGKVQPPVKVPLSDLEIRPFDKERDNWREVKQLAFITYTETNPKMVKAWLSKPWKLGAILLVSSLLFLSGYMLISLVFLIGAWLLAFAILMKHLNNKFTHKQKDYNNFVNYWTTDPRRCLWVAFHNGTLVGTVGVQENEDKTKGELVRMSVNNNYRRNGIAEALVNVLLKWCEENNYKQIHLGTTEYQPGAVKFYFKMHFEMFGTIEYFMGPKILDFRVLVHLFSLNLPRDNITEQ</sequence>
<evidence type="ECO:0000256" key="1">
    <source>
        <dbReference type="ARBA" id="ARBA00022679"/>
    </source>
</evidence>
<dbReference type="AlphaFoldDB" id="A0A8S4N7U7"/>
<evidence type="ECO:0000313" key="5">
    <source>
        <dbReference type="Proteomes" id="UP000749559"/>
    </source>
</evidence>
<dbReference type="OrthoDB" id="41532at2759"/>
<proteinExistence type="predicted"/>
<dbReference type="InterPro" id="IPR016181">
    <property type="entry name" value="Acyl_CoA_acyltransferase"/>
</dbReference>
<dbReference type="CDD" id="cd04301">
    <property type="entry name" value="NAT_SF"/>
    <property type="match status" value="1"/>
</dbReference>
<gene>
    <name evidence="4" type="ORF">OFUS_LOCUS4220</name>
</gene>
<organism evidence="4 5">
    <name type="scientific">Owenia fusiformis</name>
    <name type="common">Polychaete worm</name>
    <dbReference type="NCBI Taxonomy" id="6347"/>
    <lineage>
        <taxon>Eukaryota</taxon>
        <taxon>Metazoa</taxon>
        <taxon>Spiralia</taxon>
        <taxon>Lophotrochozoa</taxon>
        <taxon>Annelida</taxon>
        <taxon>Polychaeta</taxon>
        <taxon>Sedentaria</taxon>
        <taxon>Canalipalpata</taxon>
        <taxon>Sabellida</taxon>
        <taxon>Oweniida</taxon>
        <taxon>Oweniidae</taxon>
        <taxon>Owenia</taxon>
    </lineage>
</organism>
<dbReference type="PANTHER" id="PTHR13947:SF37">
    <property type="entry name" value="LD18367P"/>
    <property type="match status" value="1"/>
</dbReference>
<dbReference type="PROSITE" id="PS51186">
    <property type="entry name" value="GNAT"/>
    <property type="match status" value="1"/>
</dbReference>
<keyword evidence="5" id="KW-1185">Reference proteome</keyword>
<feature type="non-terminal residue" evidence="4">
    <location>
        <position position="1"/>
    </location>
</feature>
<evidence type="ECO:0000313" key="4">
    <source>
        <dbReference type="EMBL" id="CAH1777136.1"/>
    </source>
</evidence>
<protein>
    <recommendedName>
        <fullName evidence="3">N-acetyltransferase domain-containing protein</fullName>
    </recommendedName>
</protein>
<dbReference type="Proteomes" id="UP000749559">
    <property type="component" value="Unassembled WGS sequence"/>
</dbReference>
<keyword evidence="1" id="KW-0808">Transferase</keyword>
<name>A0A8S4N7U7_OWEFU</name>
<dbReference type="PANTHER" id="PTHR13947">
    <property type="entry name" value="GNAT FAMILY N-ACETYLTRANSFERASE"/>
    <property type="match status" value="1"/>
</dbReference>
<dbReference type="EMBL" id="CAIIXF020000002">
    <property type="protein sequence ID" value="CAH1777136.1"/>
    <property type="molecule type" value="Genomic_DNA"/>
</dbReference>
<keyword evidence="2" id="KW-1133">Transmembrane helix</keyword>
<dbReference type="InterPro" id="IPR050769">
    <property type="entry name" value="NAT_camello-type"/>
</dbReference>
<comment type="caution">
    <text evidence="4">The sequence shown here is derived from an EMBL/GenBank/DDBJ whole genome shotgun (WGS) entry which is preliminary data.</text>
</comment>
<keyword evidence="2" id="KW-0812">Transmembrane</keyword>
<evidence type="ECO:0000259" key="3">
    <source>
        <dbReference type="PROSITE" id="PS51186"/>
    </source>
</evidence>
<dbReference type="Gene3D" id="3.40.630.30">
    <property type="match status" value="1"/>
</dbReference>
<accession>A0A8S4N7U7</accession>
<dbReference type="Pfam" id="PF00583">
    <property type="entry name" value="Acetyltransf_1"/>
    <property type="match status" value="1"/>
</dbReference>
<keyword evidence="2" id="KW-0472">Membrane</keyword>
<dbReference type="GO" id="GO:0008080">
    <property type="term" value="F:N-acetyltransferase activity"/>
    <property type="evidence" value="ECO:0007669"/>
    <property type="project" value="InterPro"/>
</dbReference>
<evidence type="ECO:0000256" key="2">
    <source>
        <dbReference type="SAM" id="Phobius"/>
    </source>
</evidence>
<feature type="transmembrane region" description="Helical" evidence="2">
    <location>
        <begin position="101"/>
        <end position="134"/>
    </location>
</feature>
<dbReference type="SUPFAM" id="SSF55729">
    <property type="entry name" value="Acyl-CoA N-acyltransferases (Nat)"/>
    <property type="match status" value="1"/>
</dbReference>
<reference evidence="4" key="1">
    <citation type="submission" date="2022-03" db="EMBL/GenBank/DDBJ databases">
        <authorList>
            <person name="Martin C."/>
        </authorList>
    </citation>
    <scope>NUCLEOTIDE SEQUENCE</scope>
</reference>
<feature type="domain" description="N-acetyltransferase" evidence="3">
    <location>
        <begin position="115"/>
        <end position="274"/>
    </location>
</feature>
<dbReference type="InterPro" id="IPR000182">
    <property type="entry name" value="GNAT_dom"/>
</dbReference>